<dbReference type="PROSITE" id="PS51257">
    <property type="entry name" value="PROKAR_LIPOPROTEIN"/>
    <property type="match status" value="1"/>
</dbReference>
<protein>
    <submittedName>
        <fullName evidence="1">Uncharacterized protein</fullName>
    </submittedName>
</protein>
<keyword evidence="2" id="KW-1185">Reference proteome</keyword>
<dbReference type="AlphaFoldDB" id="A0A1P9X404"/>
<sequence length="240" mass="26719">MKSLTQVIAFSLLLTALCSCREQGITPQELTPSTDLAVANSARSGPGGISNGPSLPLPTIIAQTYIPANDFWAHTRCRAWRITWPTYPVGTNPNLIPTVFTVKNGNLNSFNYLNNTSATNTFKANFNLYHNNKLETVSQLWEEITHVLNGGGNMAITYFTKSKYSAATVETWVKGRPSHFQTYWEQTIDTNTETPTYQQGEIYQFKLVDGDALTPDQFGGIRIVSMTPRILEVYLAEPND</sequence>
<gene>
    <name evidence="1" type="ORF">AWR27_07490</name>
</gene>
<reference evidence="1 2" key="1">
    <citation type="submission" date="2016-01" db="EMBL/GenBank/DDBJ databases">
        <authorList>
            <person name="Oliw E.H."/>
        </authorList>
    </citation>
    <scope>NUCLEOTIDE SEQUENCE [LARGE SCALE GENOMIC DNA]</scope>
    <source>
        <strain evidence="1 2">DY10</strain>
    </source>
</reference>
<evidence type="ECO:0000313" key="2">
    <source>
        <dbReference type="Proteomes" id="UP000187941"/>
    </source>
</evidence>
<evidence type="ECO:0000313" key="1">
    <source>
        <dbReference type="EMBL" id="AQG82376.1"/>
    </source>
</evidence>
<dbReference type="EMBL" id="CP014263">
    <property type="protein sequence ID" value="AQG82376.1"/>
    <property type="molecule type" value="Genomic_DNA"/>
</dbReference>
<dbReference type="OrthoDB" id="945014at2"/>
<dbReference type="KEGG" id="smon:AWR27_07490"/>
<dbReference type="STRING" id="1178516.AWR27_07490"/>
<organism evidence="1 2">
    <name type="scientific">Spirosoma montaniterrae</name>
    <dbReference type="NCBI Taxonomy" id="1178516"/>
    <lineage>
        <taxon>Bacteria</taxon>
        <taxon>Pseudomonadati</taxon>
        <taxon>Bacteroidota</taxon>
        <taxon>Cytophagia</taxon>
        <taxon>Cytophagales</taxon>
        <taxon>Cytophagaceae</taxon>
        <taxon>Spirosoma</taxon>
    </lineage>
</organism>
<dbReference type="Proteomes" id="UP000187941">
    <property type="component" value="Chromosome"/>
</dbReference>
<name>A0A1P9X404_9BACT</name>
<accession>A0A1P9X404</accession>
<dbReference type="RefSeq" id="WP_077133862.1">
    <property type="nucleotide sequence ID" value="NZ_CP014263.1"/>
</dbReference>
<proteinExistence type="predicted"/>